<dbReference type="STRING" id="1314785.A0A165GRM0"/>
<keyword evidence="3" id="KW-0732">Signal</keyword>
<keyword evidence="2" id="KW-0472">Membrane</keyword>
<dbReference type="InterPro" id="IPR033433">
    <property type="entry name" value="GtaA_N"/>
</dbReference>
<dbReference type="AlphaFoldDB" id="A0A165GRM0"/>
<dbReference type="Pfam" id="PF17168">
    <property type="entry name" value="DUF5127"/>
    <property type="match status" value="1"/>
</dbReference>
<feature type="transmembrane region" description="Helical" evidence="2">
    <location>
        <begin position="719"/>
        <end position="743"/>
    </location>
</feature>
<evidence type="ECO:0000259" key="5">
    <source>
        <dbReference type="Pfam" id="PF17168"/>
    </source>
</evidence>
<dbReference type="PANTHER" id="PTHR31987">
    <property type="entry name" value="GLUTAMINASE A-RELATED"/>
    <property type="match status" value="1"/>
</dbReference>
<feature type="region of interest" description="Disordered" evidence="1">
    <location>
        <begin position="802"/>
        <end position="864"/>
    </location>
</feature>
<dbReference type="InterPro" id="IPR052743">
    <property type="entry name" value="Glutaminase_GtaA"/>
</dbReference>
<feature type="signal peptide" evidence="3">
    <location>
        <begin position="1"/>
        <end position="25"/>
    </location>
</feature>
<keyword evidence="7" id="KW-1185">Reference proteome</keyword>
<feature type="domain" description="Glutaminase A central" evidence="4">
    <location>
        <begin position="342"/>
        <end position="690"/>
    </location>
</feature>
<evidence type="ECO:0000256" key="1">
    <source>
        <dbReference type="SAM" id="MobiDB-lite"/>
    </source>
</evidence>
<evidence type="ECO:0000256" key="3">
    <source>
        <dbReference type="SAM" id="SignalP"/>
    </source>
</evidence>
<keyword evidence="2" id="KW-1133">Transmembrane helix</keyword>
<name>A0A165GRM0_9APHY</name>
<protein>
    <recommendedName>
        <fullName evidence="8">DUF1793-domain-containing protein</fullName>
    </recommendedName>
</protein>
<dbReference type="RefSeq" id="XP_040768451.1">
    <property type="nucleotide sequence ID" value="XM_040903811.1"/>
</dbReference>
<proteinExistence type="predicted"/>
<evidence type="ECO:0000259" key="4">
    <source>
        <dbReference type="Pfam" id="PF16335"/>
    </source>
</evidence>
<evidence type="ECO:0000313" key="6">
    <source>
        <dbReference type="EMBL" id="KZT10711.1"/>
    </source>
</evidence>
<dbReference type="InterPro" id="IPR032514">
    <property type="entry name" value="GtaA_central"/>
</dbReference>
<evidence type="ECO:0000256" key="2">
    <source>
        <dbReference type="SAM" id="Phobius"/>
    </source>
</evidence>
<dbReference type="Proteomes" id="UP000076871">
    <property type="component" value="Unassembled WGS sequence"/>
</dbReference>
<feature type="domain" description="Glutaminase A N-terminal" evidence="5">
    <location>
        <begin position="103"/>
        <end position="335"/>
    </location>
</feature>
<dbReference type="GeneID" id="63820841"/>
<dbReference type="PANTHER" id="PTHR31987:SF1">
    <property type="entry name" value="GLUTAMINASE A"/>
    <property type="match status" value="1"/>
</dbReference>
<accession>A0A165GRM0</accession>
<organism evidence="6 7">
    <name type="scientific">Laetiporus sulphureus 93-53</name>
    <dbReference type="NCBI Taxonomy" id="1314785"/>
    <lineage>
        <taxon>Eukaryota</taxon>
        <taxon>Fungi</taxon>
        <taxon>Dikarya</taxon>
        <taxon>Basidiomycota</taxon>
        <taxon>Agaricomycotina</taxon>
        <taxon>Agaricomycetes</taxon>
        <taxon>Polyporales</taxon>
        <taxon>Laetiporus</taxon>
    </lineage>
</organism>
<evidence type="ECO:0000313" key="7">
    <source>
        <dbReference type="Proteomes" id="UP000076871"/>
    </source>
</evidence>
<evidence type="ECO:0008006" key="8">
    <source>
        <dbReference type="Google" id="ProtNLM"/>
    </source>
</evidence>
<sequence>MIRGVPYLLLLSVLFLGISTKGVSSAQTFWPAAVPLAVRSPYFSAWQATTNGTNVTNEWPTFWDNNILGWAGHIRIDNETYRWLGAYDGPLATNLTSVQVTPTRTIYSVQAGRMDLTITFLTPIEPSDWVQQSIPFSYLVLEAQSNDGEVHEVQVYSDISAEWASGDRSAQVNWTTTLTSQVVYHAVELQTPYPFDEYEDSDQAEDGTVYYAMATNYNYSYQSGNNAPCRDQFINDGYLTNTSNLTFRGIDDNFPLFAFSVDLGNITSTQSPIMWSVGYVRDPSIEYTTSTGDTQLRRPYYVTQYSTITDLIQTFVSNFPDAQSRAESLDNELMQNASSITSQYSDLISLAARQAFGAIDITVPKGTDGNGDISDVMIFMKNMGTDRRVNPVEVMYASFPMFLYLNASFGKGLLAPLLEYQSGSAYNLPHAASDLGLKYPIASGDDSTVIDQGVEQSGNMLIMTLAHARASGDGSLIGQYYDLLAKWADYLVENALIPTYQVSADGEEMANMTNLAIKGIIGIRAMAEISQAYGASEDEQHYASVASTYASEWHSLALASNQENVLFSYGDANSWALMYNFYADSLLQTGLIDDTASLHAGHSTIGYSLSAFGLPIDSNYNTTGNSGWLAFTAATVSDTTARDRLIDMIWNRASYNLTIGVWPSVYSIEGSGSAISGSALPAQGAMFALLALNMTNKAIEVPNSPMPTVSEPSVNSRNIGAIVGGVVGGVVGLAAVLVAIFLWRRRSRRMPRLIEKDLIVEHPEPVPFPYNATPYGMNEQTGMESTAESFPLIPSKLREHMQSALHGQQHASGSTSLTPSITSTMPTSGQEPLATSENSGTVPASGQEPPSTVVSSTSPNEMISLRAEVENLRRVMVEIQTDRVEAPPSYEEN</sequence>
<feature type="chain" id="PRO_5007858332" description="DUF1793-domain-containing protein" evidence="3">
    <location>
        <begin position="26"/>
        <end position="893"/>
    </location>
</feature>
<dbReference type="EMBL" id="KV427608">
    <property type="protein sequence ID" value="KZT10711.1"/>
    <property type="molecule type" value="Genomic_DNA"/>
</dbReference>
<feature type="compositionally biased region" description="Low complexity" evidence="1">
    <location>
        <begin position="849"/>
        <end position="859"/>
    </location>
</feature>
<dbReference type="InParanoid" id="A0A165GRM0"/>
<reference evidence="6 7" key="1">
    <citation type="journal article" date="2016" name="Mol. Biol. Evol.">
        <title>Comparative Genomics of Early-Diverging Mushroom-Forming Fungi Provides Insights into the Origins of Lignocellulose Decay Capabilities.</title>
        <authorList>
            <person name="Nagy L.G."/>
            <person name="Riley R."/>
            <person name="Tritt A."/>
            <person name="Adam C."/>
            <person name="Daum C."/>
            <person name="Floudas D."/>
            <person name="Sun H."/>
            <person name="Yadav J.S."/>
            <person name="Pangilinan J."/>
            <person name="Larsson K.H."/>
            <person name="Matsuura K."/>
            <person name="Barry K."/>
            <person name="Labutti K."/>
            <person name="Kuo R."/>
            <person name="Ohm R.A."/>
            <person name="Bhattacharya S.S."/>
            <person name="Shirouzu T."/>
            <person name="Yoshinaga Y."/>
            <person name="Martin F.M."/>
            <person name="Grigoriev I.V."/>
            <person name="Hibbett D.S."/>
        </authorList>
    </citation>
    <scope>NUCLEOTIDE SEQUENCE [LARGE SCALE GENOMIC DNA]</scope>
    <source>
        <strain evidence="6 7">93-53</strain>
    </source>
</reference>
<dbReference type="Pfam" id="PF16335">
    <property type="entry name" value="GtaA_6_Hairpin"/>
    <property type="match status" value="1"/>
</dbReference>
<feature type="compositionally biased region" description="Polar residues" evidence="1">
    <location>
        <begin position="805"/>
        <end position="844"/>
    </location>
</feature>
<dbReference type="OrthoDB" id="3918848at2759"/>
<keyword evidence="2" id="KW-0812">Transmembrane</keyword>
<gene>
    <name evidence="6" type="ORF">LAESUDRAFT_643898</name>
</gene>